<sequence>MTEILTHDAVDVVLADFFADRVRRATPLAEHYGLLWRRLTRSSEGGKRLRPQLLLDAHAAFGGPHPQDAAVAAAAFELVHTALLLHDDVLDRDLTRRGRPNLAAEFASDATQGDLSPESASAWGTASSILGGDLLLSSAYALVARIGSAGRAELTDIIEDSLFRAAAGEHDDVAFGLGTAPATPERLLRMMANKTGSYSFAGPLRAGGALAGAGPQASAELEQVGIALGMLYQVRDDLLGVFGDPVVTGKSATGDLREGKRTLLVACAEGHPDWTAVRHLWGHPDLTEADAEELRAALVSSGARSAVAELVAAKRSAAVAMIARTALPVVLKQELTGLADKLAERES</sequence>
<dbReference type="InterPro" id="IPR008949">
    <property type="entry name" value="Isoprenoid_synthase_dom_sf"/>
</dbReference>
<evidence type="ECO:0000313" key="8">
    <source>
        <dbReference type="Proteomes" id="UP000540568"/>
    </source>
</evidence>
<evidence type="ECO:0000256" key="1">
    <source>
        <dbReference type="ARBA" id="ARBA00001946"/>
    </source>
</evidence>
<keyword evidence="4" id="KW-0479">Metal-binding</keyword>
<proteinExistence type="inferred from homology"/>
<dbReference type="RefSeq" id="WP_182618149.1">
    <property type="nucleotide sequence ID" value="NZ_BAAATF010000011.1"/>
</dbReference>
<keyword evidence="3 6" id="KW-0808">Transferase</keyword>
<dbReference type="PANTHER" id="PTHR12001">
    <property type="entry name" value="GERANYLGERANYL PYROPHOSPHATE SYNTHASE"/>
    <property type="match status" value="1"/>
</dbReference>
<dbReference type="PROSITE" id="PS00723">
    <property type="entry name" value="POLYPRENYL_SYNTHASE_1"/>
    <property type="match status" value="1"/>
</dbReference>
<reference evidence="7 8" key="1">
    <citation type="submission" date="2020-07" db="EMBL/GenBank/DDBJ databases">
        <title>Sequencing the genomes of 1000 actinobacteria strains.</title>
        <authorList>
            <person name="Klenk H.-P."/>
        </authorList>
    </citation>
    <scope>NUCLEOTIDE SEQUENCE [LARGE SCALE GENOMIC DNA]</scope>
    <source>
        <strain evidence="7 8">DSM 44121</strain>
    </source>
</reference>
<comment type="cofactor">
    <cofactor evidence="1">
        <name>Mg(2+)</name>
        <dbReference type="ChEBI" id="CHEBI:18420"/>
    </cofactor>
</comment>
<protein>
    <submittedName>
        <fullName evidence="7">Geranylgeranyl pyrophosphate synthase</fullName>
    </submittedName>
</protein>
<dbReference type="EMBL" id="JACGWV010000001">
    <property type="protein sequence ID" value="MBA8809364.1"/>
    <property type="molecule type" value="Genomic_DNA"/>
</dbReference>
<dbReference type="SUPFAM" id="SSF48576">
    <property type="entry name" value="Terpenoid synthases"/>
    <property type="match status" value="1"/>
</dbReference>
<evidence type="ECO:0000256" key="3">
    <source>
        <dbReference type="ARBA" id="ARBA00022679"/>
    </source>
</evidence>
<name>A0A7W3JAT2_9MICO</name>
<dbReference type="GO" id="GO:0004659">
    <property type="term" value="F:prenyltransferase activity"/>
    <property type="evidence" value="ECO:0007669"/>
    <property type="project" value="InterPro"/>
</dbReference>
<evidence type="ECO:0000256" key="5">
    <source>
        <dbReference type="ARBA" id="ARBA00022842"/>
    </source>
</evidence>
<dbReference type="InterPro" id="IPR033749">
    <property type="entry name" value="Polyprenyl_synt_CS"/>
</dbReference>
<dbReference type="SFLD" id="SFLDS00005">
    <property type="entry name" value="Isoprenoid_Synthase_Type_I"/>
    <property type="match status" value="1"/>
</dbReference>
<dbReference type="Proteomes" id="UP000540568">
    <property type="component" value="Unassembled WGS sequence"/>
</dbReference>
<organism evidence="7 8">
    <name type="scientific">Promicromonospora sukumoe</name>
    <dbReference type="NCBI Taxonomy" id="88382"/>
    <lineage>
        <taxon>Bacteria</taxon>
        <taxon>Bacillati</taxon>
        <taxon>Actinomycetota</taxon>
        <taxon>Actinomycetes</taxon>
        <taxon>Micrococcales</taxon>
        <taxon>Promicromonosporaceae</taxon>
        <taxon>Promicromonospora</taxon>
    </lineage>
</organism>
<dbReference type="AlphaFoldDB" id="A0A7W3JAT2"/>
<dbReference type="CDD" id="cd00685">
    <property type="entry name" value="Trans_IPPS_HT"/>
    <property type="match status" value="1"/>
</dbReference>
<dbReference type="PROSITE" id="PS00444">
    <property type="entry name" value="POLYPRENYL_SYNTHASE_2"/>
    <property type="match status" value="1"/>
</dbReference>
<dbReference type="GO" id="GO:0046872">
    <property type="term" value="F:metal ion binding"/>
    <property type="evidence" value="ECO:0007669"/>
    <property type="project" value="UniProtKB-KW"/>
</dbReference>
<gene>
    <name evidence="7" type="ORF">FHX71_003306</name>
</gene>
<dbReference type="Gene3D" id="1.10.600.10">
    <property type="entry name" value="Farnesyl Diphosphate Synthase"/>
    <property type="match status" value="1"/>
</dbReference>
<evidence type="ECO:0000256" key="4">
    <source>
        <dbReference type="ARBA" id="ARBA00022723"/>
    </source>
</evidence>
<comment type="caution">
    <text evidence="7">The sequence shown here is derived from an EMBL/GenBank/DDBJ whole genome shotgun (WGS) entry which is preliminary data.</text>
</comment>
<dbReference type="InterPro" id="IPR000092">
    <property type="entry name" value="Polyprenyl_synt"/>
</dbReference>
<keyword evidence="5" id="KW-0460">Magnesium</keyword>
<comment type="similarity">
    <text evidence="2 6">Belongs to the FPP/GGPP synthase family.</text>
</comment>
<dbReference type="GO" id="GO:0008299">
    <property type="term" value="P:isoprenoid biosynthetic process"/>
    <property type="evidence" value="ECO:0007669"/>
    <property type="project" value="InterPro"/>
</dbReference>
<dbReference type="Pfam" id="PF00348">
    <property type="entry name" value="polyprenyl_synt"/>
    <property type="match status" value="1"/>
</dbReference>
<evidence type="ECO:0000256" key="6">
    <source>
        <dbReference type="RuleBase" id="RU004466"/>
    </source>
</evidence>
<evidence type="ECO:0000256" key="2">
    <source>
        <dbReference type="ARBA" id="ARBA00006706"/>
    </source>
</evidence>
<keyword evidence="8" id="KW-1185">Reference proteome</keyword>
<evidence type="ECO:0000313" key="7">
    <source>
        <dbReference type="EMBL" id="MBA8809364.1"/>
    </source>
</evidence>
<dbReference type="PANTHER" id="PTHR12001:SF85">
    <property type="entry name" value="SHORT CHAIN ISOPRENYL DIPHOSPHATE SYNTHASE"/>
    <property type="match status" value="1"/>
</dbReference>
<accession>A0A7W3JAT2</accession>